<dbReference type="GO" id="GO:0043025">
    <property type="term" value="C:neuronal cell body"/>
    <property type="evidence" value="ECO:0007669"/>
    <property type="project" value="TreeGrafter"/>
</dbReference>
<feature type="transmembrane region" description="Helical" evidence="8">
    <location>
        <begin position="154"/>
        <end position="170"/>
    </location>
</feature>
<feature type="transmembrane region" description="Helical" evidence="8">
    <location>
        <begin position="61"/>
        <end position="82"/>
    </location>
</feature>
<evidence type="ECO:0000256" key="8">
    <source>
        <dbReference type="RuleBase" id="RU363108"/>
    </source>
</evidence>
<evidence type="ECO:0000256" key="4">
    <source>
        <dbReference type="ARBA" id="ARBA00022989"/>
    </source>
</evidence>
<dbReference type="PANTHER" id="PTHR21143:SF133">
    <property type="entry name" value="GUSTATORY AND PHEROMONE RECEPTOR 32A-RELATED"/>
    <property type="match status" value="1"/>
</dbReference>
<dbReference type="GO" id="GO:0050909">
    <property type="term" value="P:sensory perception of taste"/>
    <property type="evidence" value="ECO:0007669"/>
    <property type="project" value="InterPro"/>
</dbReference>
<dbReference type="GO" id="GO:0030425">
    <property type="term" value="C:dendrite"/>
    <property type="evidence" value="ECO:0007669"/>
    <property type="project" value="TreeGrafter"/>
</dbReference>
<dbReference type="PANTHER" id="PTHR21143">
    <property type="entry name" value="INVERTEBRATE GUSTATORY RECEPTOR"/>
    <property type="match status" value="1"/>
</dbReference>
<organism evidence="9">
    <name type="scientific">Musca domestica</name>
    <name type="common">House fly</name>
    <dbReference type="NCBI Taxonomy" id="7370"/>
    <lineage>
        <taxon>Eukaryota</taxon>
        <taxon>Metazoa</taxon>
        <taxon>Ecdysozoa</taxon>
        <taxon>Arthropoda</taxon>
        <taxon>Hexapoda</taxon>
        <taxon>Insecta</taxon>
        <taxon>Pterygota</taxon>
        <taxon>Neoptera</taxon>
        <taxon>Endopterygota</taxon>
        <taxon>Diptera</taxon>
        <taxon>Brachycera</taxon>
        <taxon>Muscomorpha</taxon>
        <taxon>Muscoidea</taxon>
        <taxon>Muscidae</taxon>
        <taxon>Musca</taxon>
    </lineage>
</organism>
<keyword evidence="4 8" id="KW-1133">Transmembrane helix</keyword>
<keyword evidence="6 8" id="KW-0675">Receptor</keyword>
<evidence type="ECO:0000256" key="6">
    <source>
        <dbReference type="ARBA" id="ARBA00023170"/>
    </source>
</evidence>
<keyword evidence="2 8" id="KW-1003">Cell membrane</keyword>
<reference evidence="9" key="1">
    <citation type="submission" date="2020-05" db="UniProtKB">
        <authorList>
            <consortium name="EnsemblMetazoa"/>
        </authorList>
    </citation>
    <scope>IDENTIFICATION</scope>
    <source>
        <strain evidence="9">Aabys</strain>
    </source>
</reference>
<comment type="function">
    <text evidence="8">Gustatory receptor which mediates acceptance or avoidance behavior, depending on its substrates.</text>
</comment>
<accession>A0A1I8M4W0</accession>
<dbReference type="GO" id="GO:0005886">
    <property type="term" value="C:plasma membrane"/>
    <property type="evidence" value="ECO:0007669"/>
    <property type="project" value="UniProtKB-SubCell"/>
</dbReference>
<dbReference type="KEGG" id="mde:101890221"/>
<feature type="transmembrane region" description="Helical" evidence="8">
    <location>
        <begin position="358"/>
        <end position="376"/>
    </location>
</feature>
<evidence type="ECO:0000256" key="5">
    <source>
        <dbReference type="ARBA" id="ARBA00023136"/>
    </source>
</evidence>
<evidence type="ECO:0000256" key="2">
    <source>
        <dbReference type="ARBA" id="ARBA00022475"/>
    </source>
</evidence>
<dbReference type="GO" id="GO:0008049">
    <property type="term" value="P:male courtship behavior"/>
    <property type="evidence" value="ECO:0007669"/>
    <property type="project" value="TreeGrafter"/>
</dbReference>
<dbReference type="Pfam" id="PF08395">
    <property type="entry name" value="7tm_7"/>
    <property type="match status" value="1"/>
</dbReference>
<dbReference type="GO" id="GO:0007635">
    <property type="term" value="P:chemosensory behavior"/>
    <property type="evidence" value="ECO:0007669"/>
    <property type="project" value="TreeGrafter"/>
</dbReference>
<keyword evidence="3 8" id="KW-0812">Transmembrane</keyword>
<comment type="similarity">
    <text evidence="8">Belongs to the insect chemoreceptor superfamily. Gustatory receptor (GR) family.</text>
</comment>
<comment type="subcellular location">
    <subcellularLocation>
        <location evidence="1 8">Cell membrane</location>
        <topology evidence="1 8">Multi-pass membrane protein</topology>
    </subcellularLocation>
</comment>
<dbReference type="GO" id="GO:0007165">
    <property type="term" value="P:signal transduction"/>
    <property type="evidence" value="ECO:0007669"/>
    <property type="project" value="UniProtKB-KW"/>
</dbReference>
<comment type="caution">
    <text evidence="8">Lacks conserved residue(s) required for the propagation of feature annotation.</text>
</comment>
<protein>
    <recommendedName>
        <fullName evidence="8">Gustatory receptor</fullName>
    </recommendedName>
</protein>
<keyword evidence="7 8" id="KW-0807">Transducer</keyword>
<feature type="transmembrane region" description="Helical" evidence="8">
    <location>
        <begin position="33"/>
        <end position="55"/>
    </location>
</feature>
<name>A0A1I8M4W0_MUSDO</name>
<evidence type="ECO:0000256" key="3">
    <source>
        <dbReference type="ARBA" id="ARBA00022692"/>
    </source>
</evidence>
<dbReference type="OrthoDB" id="6366728at2759"/>
<proteinExistence type="inferred from homology"/>
<gene>
    <name evidence="9" type="primary">101890221</name>
</gene>
<feature type="transmembrane region" description="Helical" evidence="8">
    <location>
        <begin position="127"/>
        <end position="148"/>
    </location>
</feature>
<sequence>MDEDLKFVLNCCTAFGIYIPQTKYGSRRWKIGCTIYTSFLMVILSSICVLGVFMSPLENDYIISWFVSAFVFVSQIFSHLVMMWECLAKQREHTEFLRLLDEIEVAFKLKLRTDIGRDLLAQKLRRILFSLAAISILGLIIFGIHTSLMDDQGYFWWALFAILAMRMRFLQLQMYVELLNHYLWSLNRKLQQVVCLKTEEEAQLLDVDYKQLETLEYLNHIKELYSSIYEAFHCLNEFGQASMFAVTASYFLDCTCHIYWCLLALDKLFPSASIVLSISTIIPLSLNSYKFCYTCQLVKQECRLTALLVTRLNVSDSNHNCLELQKNYKSLVHDFSLQLLHQRIVVTGKRFFNFDLQCIFGICVLIVTHLIILIQFTKSDNNSGNVNQTEIQETMVN</sequence>
<dbReference type="VEuPathDB" id="VectorBase:MDOA001249"/>
<evidence type="ECO:0000313" key="9">
    <source>
        <dbReference type="EnsemblMetazoa" id="MDOA001249-PA"/>
    </source>
</evidence>
<evidence type="ECO:0000256" key="7">
    <source>
        <dbReference type="ARBA" id="ARBA00023224"/>
    </source>
</evidence>
<dbReference type="RefSeq" id="XP_005191420.2">
    <property type="nucleotide sequence ID" value="XM_005191363.3"/>
</dbReference>
<dbReference type="EnsemblMetazoa" id="MDOA001249-RA">
    <property type="protein sequence ID" value="MDOA001249-PA"/>
    <property type="gene ID" value="MDOA001249"/>
</dbReference>
<dbReference type="InterPro" id="IPR013604">
    <property type="entry name" value="7TM_chemorcpt"/>
</dbReference>
<dbReference type="GO" id="GO:0030424">
    <property type="term" value="C:axon"/>
    <property type="evidence" value="ECO:0007669"/>
    <property type="project" value="TreeGrafter"/>
</dbReference>
<dbReference type="eggNOG" id="ENOG502T8AW">
    <property type="taxonomic scope" value="Eukaryota"/>
</dbReference>
<dbReference type="AlphaFoldDB" id="A0A1I8M4W0"/>
<dbReference type="VEuPathDB" id="VectorBase:MDOMA2_019307"/>
<keyword evidence="5 8" id="KW-0472">Membrane</keyword>
<evidence type="ECO:0000256" key="1">
    <source>
        <dbReference type="ARBA" id="ARBA00004651"/>
    </source>
</evidence>